<dbReference type="InterPro" id="IPR036388">
    <property type="entry name" value="WH-like_DNA-bd_sf"/>
</dbReference>
<dbReference type="GO" id="GO:0006352">
    <property type="term" value="P:DNA-templated transcription initiation"/>
    <property type="evidence" value="ECO:0007669"/>
    <property type="project" value="InterPro"/>
</dbReference>
<dbReference type="InterPro" id="IPR013325">
    <property type="entry name" value="RNA_pol_sigma_r2"/>
</dbReference>
<dbReference type="InterPro" id="IPR013324">
    <property type="entry name" value="RNA_pol_sigma_r3/r4-like"/>
</dbReference>
<name>A0A2W5PKN1_9BACT</name>
<protein>
    <submittedName>
        <fullName evidence="8">RNA polymerase subunit sigma</fullName>
    </submittedName>
</protein>
<dbReference type="AlphaFoldDB" id="A0A2W5PKN1"/>
<dbReference type="Proteomes" id="UP000249417">
    <property type="component" value="Unassembled WGS sequence"/>
</dbReference>
<dbReference type="PANTHER" id="PTHR43133:SF58">
    <property type="entry name" value="ECF RNA POLYMERASE SIGMA FACTOR SIGD"/>
    <property type="match status" value="1"/>
</dbReference>
<evidence type="ECO:0000313" key="9">
    <source>
        <dbReference type="Proteomes" id="UP000249417"/>
    </source>
</evidence>
<dbReference type="SUPFAM" id="SSF88946">
    <property type="entry name" value="Sigma2 domain of RNA polymerase sigma factors"/>
    <property type="match status" value="1"/>
</dbReference>
<dbReference type="Pfam" id="PF04545">
    <property type="entry name" value="Sigma70_r4"/>
    <property type="match status" value="1"/>
</dbReference>
<evidence type="ECO:0000256" key="3">
    <source>
        <dbReference type="ARBA" id="ARBA00023082"/>
    </source>
</evidence>
<evidence type="ECO:0000256" key="5">
    <source>
        <dbReference type="ARBA" id="ARBA00023163"/>
    </source>
</evidence>
<evidence type="ECO:0000313" key="8">
    <source>
        <dbReference type="EMBL" id="PZQ45147.1"/>
    </source>
</evidence>
<accession>A0A2W5PKN1</accession>
<gene>
    <name evidence="8" type="ORF">DI551_08320</name>
</gene>
<comment type="similarity">
    <text evidence="1">Belongs to the sigma-70 factor family. ECF subfamily.</text>
</comment>
<dbReference type="Gene3D" id="1.10.1740.10">
    <property type="match status" value="1"/>
</dbReference>
<keyword evidence="5" id="KW-0804">Transcription</keyword>
<dbReference type="InterPro" id="IPR007630">
    <property type="entry name" value="RNA_pol_sigma70_r4"/>
</dbReference>
<evidence type="ECO:0000256" key="2">
    <source>
        <dbReference type="ARBA" id="ARBA00023015"/>
    </source>
</evidence>
<proteinExistence type="inferred from homology"/>
<keyword evidence="2" id="KW-0805">Transcription regulation</keyword>
<reference evidence="8 9" key="1">
    <citation type="submission" date="2017-08" db="EMBL/GenBank/DDBJ databases">
        <title>Infants hospitalized years apart are colonized by the same room-sourced microbial strains.</title>
        <authorList>
            <person name="Brooks B."/>
            <person name="Olm M.R."/>
            <person name="Firek B.A."/>
            <person name="Baker R."/>
            <person name="Thomas B.C."/>
            <person name="Morowitz M.J."/>
            <person name="Banfield J.F."/>
        </authorList>
    </citation>
    <scope>NUCLEOTIDE SEQUENCE [LARGE SCALE GENOMIC DNA]</scope>
    <source>
        <strain evidence="8">S2_005_002_R2_29</strain>
    </source>
</reference>
<dbReference type="InterPro" id="IPR014284">
    <property type="entry name" value="RNA_pol_sigma-70_dom"/>
</dbReference>
<feature type="domain" description="RNA polymerase sigma-70 region 2" evidence="6">
    <location>
        <begin position="44"/>
        <end position="99"/>
    </location>
</feature>
<dbReference type="NCBIfam" id="TIGR02937">
    <property type="entry name" value="sigma70-ECF"/>
    <property type="match status" value="1"/>
</dbReference>
<evidence type="ECO:0000259" key="7">
    <source>
        <dbReference type="Pfam" id="PF04545"/>
    </source>
</evidence>
<feature type="domain" description="RNA polymerase sigma-70 region 4" evidence="7">
    <location>
        <begin position="131"/>
        <end position="178"/>
    </location>
</feature>
<dbReference type="InterPro" id="IPR039425">
    <property type="entry name" value="RNA_pol_sigma-70-like"/>
</dbReference>
<dbReference type="InterPro" id="IPR007627">
    <property type="entry name" value="RNA_pol_sigma70_r2"/>
</dbReference>
<evidence type="ECO:0000259" key="6">
    <source>
        <dbReference type="Pfam" id="PF04542"/>
    </source>
</evidence>
<sequence>MNKNSIDLEMDLKRLVMETRQGNKTSYNNLLLKLAPLLKKGAVAHLSRFGRTNYSEDVLQETFLAIHLKLHTYDEDQPFLAWVRAVMKHKIIDHLRRHKVKVVSIEDTDFWEPADEATPDAVSITYDLQNLLNTLKPPAGQIIYDMKVDGMSVQELSTRYNISEGNIKVIVHRGLKKLSDMMRKESVA</sequence>
<keyword evidence="4" id="KW-0238">DNA-binding</keyword>
<comment type="caution">
    <text evidence="8">The sequence shown here is derived from an EMBL/GenBank/DDBJ whole genome shotgun (WGS) entry which is preliminary data.</text>
</comment>
<dbReference type="GO" id="GO:0003677">
    <property type="term" value="F:DNA binding"/>
    <property type="evidence" value="ECO:0007669"/>
    <property type="project" value="UniProtKB-KW"/>
</dbReference>
<dbReference type="GO" id="GO:0016987">
    <property type="term" value="F:sigma factor activity"/>
    <property type="evidence" value="ECO:0007669"/>
    <property type="project" value="UniProtKB-KW"/>
</dbReference>
<dbReference type="Pfam" id="PF04542">
    <property type="entry name" value="Sigma70_r2"/>
    <property type="match status" value="1"/>
</dbReference>
<dbReference type="EMBL" id="QFQB01000061">
    <property type="protein sequence ID" value="PZQ45147.1"/>
    <property type="molecule type" value="Genomic_DNA"/>
</dbReference>
<dbReference type="SUPFAM" id="SSF88659">
    <property type="entry name" value="Sigma3 and sigma4 domains of RNA polymerase sigma factors"/>
    <property type="match status" value="1"/>
</dbReference>
<keyword evidence="3" id="KW-0731">Sigma factor</keyword>
<evidence type="ECO:0000256" key="1">
    <source>
        <dbReference type="ARBA" id="ARBA00010641"/>
    </source>
</evidence>
<evidence type="ECO:0000256" key="4">
    <source>
        <dbReference type="ARBA" id="ARBA00023125"/>
    </source>
</evidence>
<dbReference type="PANTHER" id="PTHR43133">
    <property type="entry name" value="RNA POLYMERASE ECF-TYPE SIGMA FACTO"/>
    <property type="match status" value="1"/>
</dbReference>
<dbReference type="Gene3D" id="1.10.10.10">
    <property type="entry name" value="Winged helix-like DNA-binding domain superfamily/Winged helix DNA-binding domain"/>
    <property type="match status" value="1"/>
</dbReference>
<organism evidence="8 9">
    <name type="scientific">Micavibrio aeruginosavorus</name>
    <dbReference type="NCBI Taxonomy" id="349221"/>
    <lineage>
        <taxon>Bacteria</taxon>
        <taxon>Pseudomonadati</taxon>
        <taxon>Bdellovibrionota</taxon>
        <taxon>Bdellovibrionia</taxon>
        <taxon>Bdellovibrionales</taxon>
        <taxon>Pseudobdellovibrionaceae</taxon>
        <taxon>Micavibrio</taxon>
    </lineage>
</organism>